<comment type="caution">
    <text evidence="2">The sequence shown here is derived from an EMBL/GenBank/DDBJ whole genome shotgun (WGS) entry which is preliminary data.</text>
</comment>
<feature type="domain" description="DUF4062" evidence="1">
    <location>
        <begin position="192"/>
        <end position="266"/>
    </location>
</feature>
<accession>A0A3D9L6Y9</accession>
<protein>
    <submittedName>
        <fullName evidence="2">Uncharacterized protein DUF4062</fullName>
    </submittedName>
</protein>
<dbReference type="RefSeq" id="WP_115866655.1">
    <property type="nucleotide sequence ID" value="NZ_QREG01000002.1"/>
</dbReference>
<dbReference type="OrthoDB" id="783026at2"/>
<evidence type="ECO:0000313" key="3">
    <source>
        <dbReference type="Proteomes" id="UP000256779"/>
    </source>
</evidence>
<dbReference type="Proteomes" id="UP000256779">
    <property type="component" value="Unassembled WGS sequence"/>
</dbReference>
<organism evidence="2 3">
    <name type="scientific">Marinoscillum furvescens DSM 4134</name>
    <dbReference type="NCBI Taxonomy" id="1122208"/>
    <lineage>
        <taxon>Bacteria</taxon>
        <taxon>Pseudomonadati</taxon>
        <taxon>Bacteroidota</taxon>
        <taxon>Cytophagia</taxon>
        <taxon>Cytophagales</taxon>
        <taxon>Reichenbachiellaceae</taxon>
        <taxon>Marinoscillum</taxon>
    </lineage>
</organism>
<evidence type="ECO:0000313" key="2">
    <source>
        <dbReference type="EMBL" id="REE02121.1"/>
    </source>
</evidence>
<sequence>MEFKKEILLCFSEEDNQPIEGGLKGWVSNFHKFLSTLLFQISKDSPEVILVSESNYEQFSLEDAAAVILVCTPQLMKNQALIDKIDQQTKELKRNNQLVVKGVPRVFKVHKAPFIEDAYLPSLEDVISYDFYMIDPLSGEAQEFKRFFGSDAERSYWMKLVDMAYDINEILSETVSTTHEEKEDAIPREKTVYLASTGVDMVIQRDIIKRELIRHGYKVLPQHTLAKDVTQLEQMIKDDLHKCRLSIHLIGEDYGYKPKGSDLSVVDIQNRIASDHTYEMVEYNKGAEEPKPFSRLIWVSPDLKNVTERQKIFIEDLKSDAAALEEAEVLQITLQELKSIIREELVTGGRFQKVKRDIEGYDQLDDAGNKVIYLIQDKSDLKQTDPLKRFLENAGFKVVQPSYEGDLVDIRYVHQENLRRCDASIIYFGNAKEAWIKTKLQDLLKAPGFGRQKKMQAKAVYFDGQKDVDLNHYKKNNALVLGNNGGFKPEHLKPFLTKLEN</sequence>
<dbReference type="EMBL" id="QREG01000002">
    <property type="protein sequence ID" value="REE02121.1"/>
    <property type="molecule type" value="Genomic_DNA"/>
</dbReference>
<dbReference type="InterPro" id="IPR025139">
    <property type="entry name" value="DUF4062"/>
</dbReference>
<name>A0A3D9L6Y9_MARFU</name>
<keyword evidence="3" id="KW-1185">Reference proteome</keyword>
<dbReference type="Pfam" id="PF13271">
    <property type="entry name" value="DUF4062"/>
    <property type="match status" value="1"/>
</dbReference>
<evidence type="ECO:0000259" key="1">
    <source>
        <dbReference type="Pfam" id="PF13271"/>
    </source>
</evidence>
<reference evidence="2 3" key="1">
    <citation type="submission" date="2018-07" db="EMBL/GenBank/DDBJ databases">
        <title>Genomic Encyclopedia of Type Strains, Phase IV (KMG-IV): sequencing the most valuable type-strain genomes for metagenomic binning, comparative biology and taxonomic classification.</title>
        <authorList>
            <person name="Goeker M."/>
        </authorList>
    </citation>
    <scope>NUCLEOTIDE SEQUENCE [LARGE SCALE GENOMIC DNA]</scope>
    <source>
        <strain evidence="2 3">DSM 4134</strain>
    </source>
</reference>
<gene>
    <name evidence="2" type="ORF">C7460_102143</name>
</gene>
<dbReference type="AlphaFoldDB" id="A0A3D9L6Y9"/>
<proteinExistence type="predicted"/>